<organism evidence="7 8">
    <name type="scientific">Rhizorhabdus wittichii (strain DSM 6014 / CCUG 31198 / JCM 15750 / NBRC 105917 / EY 4224 / RW1)</name>
    <name type="common">Sphingomonas wittichii</name>
    <dbReference type="NCBI Taxonomy" id="392499"/>
    <lineage>
        <taxon>Bacteria</taxon>
        <taxon>Pseudomonadati</taxon>
        <taxon>Pseudomonadota</taxon>
        <taxon>Alphaproteobacteria</taxon>
        <taxon>Sphingomonadales</taxon>
        <taxon>Sphingomonadaceae</taxon>
        <taxon>Rhizorhabdus</taxon>
    </lineage>
</organism>
<dbReference type="InterPro" id="IPR050584">
    <property type="entry name" value="Cholesterol_7-desaturase"/>
</dbReference>
<dbReference type="EMBL" id="CP000699">
    <property type="protein sequence ID" value="ABQ69742.1"/>
    <property type="molecule type" value="Genomic_DNA"/>
</dbReference>
<dbReference type="EC" id="1.14.13.82" evidence="7"/>
<dbReference type="GO" id="GO:0051537">
    <property type="term" value="F:2 iron, 2 sulfur cluster binding"/>
    <property type="evidence" value="ECO:0007669"/>
    <property type="project" value="UniProtKB-KW"/>
</dbReference>
<dbReference type="GO" id="GO:0046872">
    <property type="term" value="F:metal ion binding"/>
    <property type="evidence" value="ECO:0007669"/>
    <property type="project" value="UniProtKB-KW"/>
</dbReference>
<proteinExistence type="predicted"/>
<dbReference type="Pfam" id="PF19112">
    <property type="entry name" value="VanA_C"/>
    <property type="match status" value="1"/>
</dbReference>
<evidence type="ECO:0000313" key="7">
    <source>
        <dbReference type="EMBL" id="ABQ69742.1"/>
    </source>
</evidence>
<dbReference type="PROSITE" id="PS51296">
    <property type="entry name" value="RIESKE"/>
    <property type="match status" value="1"/>
</dbReference>
<dbReference type="PANTHER" id="PTHR21266">
    <property type="entry name" value="IRON-SULFUR DOMAIN CONTAINING PROTEIN"/>
    <property type="match status" value="1"/>
</dbReference>
<keyword evidence="8" id="KW-1185">Reference proteome</keyword>
<dbReference type="InterPro" id="IPR017941">
    <property type="entry name" value="Rieske_2Fe-2S"/>
</dbReference>
<keyword evidence="3 7" id="KW-0560">Oxidoreductase</keyword>
<evidence type="ECO:0000256" key="4">
    <source>
        <dbReference type="ARBA" id="ARBA00023004"/>
    </source>
</evidence>
<dbReference type="KEGG" id="swi:Swit_3396"/>
<dbReference type="SUPFAM" id="SSF50022">
    <property type="entry name" value="ISP domain"/>
    <property type="match status" value="1"/>
</dbReference>
<dbReference type="Proteomes" id="UP000001989">
    <property type="component" value="Chromosome"/>
</dbReference>
<evidence type="ECO:0000256" key="1">
    <source>
        <dbReference type="ARBA" id="ARBA00022714"/>
    </source>
</evidence>
<dbReference type="GO" id="GO:0005737">
    <property type="term" value="C:cytoplasm"/>
    <property type="evidence" value="ECO:0007669"/>
    <property type="project" value="TreeGrafter"/>
</dbReference>
<keyword evidence="1" id="KW-0001">2Fe-2S</keyword>
<evidence type="ECO:0000259" key="6">
    <source>
        <dbReference type="PROSITE" id="PS51296"/>
    </source>
</evidence>
<dbReference type="InterPro" id="IPR044043">
    <property type="entry name" value="VanA_C_cat"/>
</dbReference>
<protein>
    <submittedName>
        <fullName evidence="7">Vanillate monooxygenase</fullName>
        <ecNumber evidence="7">1.14.13.82</ecNumber>
    </submittedName>
</protein>
<keyword evidence="5" id="KW-0411">Iron-sulfur</keyword>
<evidence type="ECO:0000256" key="3">
    <source>
        <dbReference type="ARBA" id="ARBA00023002"/>
    </source>
</evidence>
<keyword evidence="2" id="KW-0479">Metal-binding</keyword>
<dbReference type="InterPro" id="IPR036922">
    <property type="entry name" value="Rieske_2Fe-2S_sf"/>
</dbReference>
<dbReference type="GO" id="GO:0018489">
    <property type="term" value="F:vanillate monooxygenase activity"/>
    <property type="evidence" value="ECO:0007669"/>
    <property type="project" value="UniProtKB-EC"/>
</dbReference>
<dbReference type="PANTHER" id="PTHR21266:SF19">
    <property type="entry name" value="CHLOROPHYLLIDE A OXYGENASE, CHLOROPLASTIC"/>
    <property type="match status" value="1"/>
</dbReference>
<dbReference type="SUPFAM" id="SSF55961">
    <property type="entry name" value="Bet v1-like"/>
    <property type="match status" value="1"/>
</dbReference>
<evidence type="ECO:0000256" key="2">
    <source>
        <dbReference type="ARBA" id="ARBA00022723"/>
    </source>
</evidence>
<dbReference type="Gene3D" id="3.90.380.10">
    <property type="entry name" value="Naphthalene 1,2-dioxygenase Alpha Subunit, Chain A, domain 1"/>
    <property type="match status" value="1"/>
</dbReference>
<evidence type="ECO:0000313" key="8">
    <source>
        <dbReference type="Proteomes" id="UP000001989"/>
    </source>
</evidence>
<feature type="domain" description="Rieske" evidence="6">
    <location>
        <begin position="8"/>
        <end position="111"/>
    </location>
</feature>
<keyword evidence="4" id="KW-0408">Iron</keyword>
<sequence length="348" mass="38868">MPFVRNCWYVALWSEDLHSGAIENRIILSEPVVFYRDQQGQPVALFDICPHRFAPLSKGRLLPGGGIACGYHGLEFGADGTCIRNPHGDRIPNRAQVKRYPLVEQDSLIWIWMGDQTPDPALIPRYDFLDPVNGYTVTSRETLTMPCDYRLIVDNLLDLSHINFLHDGILGHADAPRADISVTTGDRWVEVTRISRNLPVPALFAMLLNDGSERGDLWNTIRWDLAGCLKNDALVCPVGADRNDGDGIFGAHLLTPVTEETTLYHIAAARQKTARAGSETSEEVRQRLGELRRFAFEMQDQPMIAAQAEIMRKYPEATHHPVFLEIDTGPAQAQAIIKRHIAAENSPA</sequence>
<dbReference type="Pfam" id="PF00355">
    <property type="entry name" value="Rieske"/>
    <property type="match status" value="1"/>
</dbReference>
<dbReference type="Gene3D" id="2.102.10.10">
    <property type="entry name" value="Rieske [2Fe-2S] iron-sulphur domain"/>
    <property type="match status" value="1"/>
</dbReference>
<gene>
    <name evidence="7" type="ordered locus">Swit_3396</name>
</gene>
<reference evidence="7 8" key="1">
    <citation type="journal article" date="2010" name="J. Bacteriol.">
        <title>Genome sequence of the dioxin-mineralizing bacterium Sphingomonas wittichii RW1.</title>
        <authorList>
            <person name="Miller T.R."/>
            <person name="Delcher A.L."/>
            <person name="Salzberg S.L."/>
            <person name="Saunders E."/>
            <person name="Detter J.C."/>
            <person name="Halden R.U."/>
        </authorList>
    </citation>
    <scope>NUCLEOTIDE SEQUENCE [LARGE SCALE GENOMIC DNA]</scope>
    <source>
        <strain evidence="8">DSM 6014 / CCUG 31198 / JCM 15750 / NBRC 105917 / EY 4224 / RW1</strain>
    </source>
</reference>
<accession>A0A9J9HE21</accession>
<name>A0A9J9HE21_RHIWR</name>
<evidence type="ECO:0000256" key="5">
    <source>
        <dbReference type="ARBA" id="ARBA00023014"/>
    </source>
</evidence>
<dbReference type="AlphaFoldDB" id="A0A9J9HE21"/>
<keyword evidence="7" id="KW-0503">Monooxygenase</keyword>